<dbReference type="InterPro" id="IPR052715">
    <property type="entry name" value="RAYT_transposase"/>
</dbReference>
<dbReference type="PANTHER" id="PTHR36966:SF1">
    <property type="entry name" value="REP-ASSOCIATED TYROSINE TRANSPOSASE"/>
    <property type="match status" value="1"/>
</dbReference>
<dbReference type="PANTHER" id="PTHR36966">
    <property type="entry name" value="REP-ASSOCIATED TYROSINE TRANSPOSASE"/>
    <property type="match status" value="1"/>
</dbReference>
<dbReference type="Proteomes" id="UP001597601">
    <property type="component" value="Unassembled WGS sequence"/>
</dbReference>
<dbReference type="Gene3D" id="3.30.70.1290">
    <property type="entry name" value="Transposase IS200-like"/>
    <property type="match status" value="1"/>
</dbReference>
<accession>A0ABW5XNZ1</accession>
<reference evidence="3" key="1">
    <citation type="journal article" date="2019" name="Int. J. Syst. Evol. Microbiol.">
        <title>The Global Catalogue of Microorganisms (GCM) 10K type strain sequencing project: providing services to taxonomists for standard genome sequencing and annotation.</title>
        <authorList>
            <consortium name="The Broad Institute Genomics Platform"/>
            <consortium name="The Broad Institute Genome Sequencing Center for Infectious Disease"/>
            <person name="Wu L."/>
            <person name="Ma J."/>
        </authorList>
    </citation>
    <scope>NUCLEOTIDE SEQUENCE [LARGE SCALE GENOMIC DNA]</scope>
    <source>
        <strain evidence="3">KCTC 52232</strain>
    </source>
</reference>
<keyword evidence="3" id="KW-1185">Reference proteome</keyword>
<dbReference type="SMART" id="SM01321">
    <property type="entry name" value="Y1_Tnp"/>
    <property type="match status" value="1"/>
</dbReference>
<dbReference type="InterPro" id="IPR036515">
    <property type="entry name" value="Transposase_17_sf"/>
</dbReference>
<protein>
    <submittedName>
        <fullName evidence="2">Transposase</fullName>
    </submittedName>
</protein>
<sequence>MTELFKNRYRISPARLQSWNYADNGLYFVTICIQNREPLFGNIVETQCFASPADKRDHTAPTADAIMQLSALGKMVEQEWLKTPELRPDMNLVLNEYVVMPNHFHAIIYIGENSYNDPYFRDIAYIRDVSRSLSQGDAKHCVSTSINENTSDIKNKFGPQYKNLASIIRGFKAAVTTYARKKEIPFNWQPRFHDHIIKSNEEYIKIADYIVNNPSNWQADKFYQ</sequence>
<feature type="domain" description="Transposase IS200-like" evidence="1">
    <location>
        <begin position="22"/>
        <end position="213"/>
    </location>
</feature>
<dbReference type="RefSeq" id="WP_377126247.1">
    <property type="nucleotide sequence ID" value="NZ_JBHUHN010000001.1"/>
</dbReference>
<name>A0ABW5XNZ1_9SPHI</name>
<dbReference type="InterPro" id="IPR002686">
    <property type="entry name" value="Transposase_17"/>
</dbReference>
<evidence type="ECO:0000313" key="2">
    <source>
        <dbReference type="EMBL" id="MFD2864907.1"/>
    </source>
</evidence>
<evidence type="ECO:0000313" key="3">
    <source>
        <dbReference type="Proteomes" id="UP001597601"/>
    </source>
</evidence>
<dbReference type="SUPFAM" id="SSF143422">
    <property type="entry name" value="Transposase IS200-like"/>
    <property type="match status" value="1"/>
</dbReference>
<proteinExistence type="predicted"/>
<evidence type="ECO:0000259" key="1">
    <source>
        <dbReference type="SMART" id="SM01321"/>
    </source>
</evidence>
<gene>
    <name evidence="2" type="ORF">ACFSYC_09425</name>
</gene>
<organism evidence="2 3">
    <name type="scientific">Mucilaginibacter antarcticus</name>
    <dbReference type="NCBI Taxonomy" id="1855725"/>
    <lineage>
        <taxon>Bacteria</taxon>
        <taxon>Pseudomonadati</taxon>
        <taxon>Bacteroidota</taxon>
        <taxon>Sphingobacteriia</taxon>
        <taxon>Sphingobacteriales</taxon>
        <taxon>Sphingobacteriaceae</taxon>
        <taxon>Mucilaginibacter</taxon>
    </lineage>
</organism>
<comment type="caution">
    <text evidence="2">The sequence shown here is derived from an EMBL/GenBank/DDBJ whole genome shotgun (WGS) entry which is preliminary data.</text>
</comment>
<dbReference type="EMBL" id="JBHUON010000009">
    <property type="protein sequence ID" value="MFD2864907.1"/>
    <property type="molecule type" value="Genomic_DNA"/>
</dbReference>